<evidence type="ECO:0000313" key="7">
    <source>
        <dbReference type="Proteomes" id="UP001642483"/>
    </source>
</evidence>
<protein>
    <recommendedName>
        <fullName evidence="2">chitinase</fullName>
        <ecNumber evidence="2">3.2.1.14</ecNumber>
    </recommendedName>
</protein>
<evidence type="ECO:0000313" key="6">
    <source>
        <dbReference type="EMBL" id="CAK8673840.1"/>
    </source>
</evidence>
<keyword evidence="4" id="KW-0732">Signal</keyword>
<organism evidence="6 7">
    <name type="scientific">Clavelina lepadiformis</name>
    <name type="common">Light-bulb sea squirt</name>
    <name type="synonym">Ascidia lepadiformis</name>
    <dbReference type="NCBI Taxonomy" id="159417"/>
    <lineage>
        <taxon>Eukaryota</taxon>
        <taxon>Metazoa</taxon>
        <taxon>Chordata</taxon>
        <taxon>Tunicata</taxon>
        <taxon>Ascidiacea</taxon>
        <taxon>Aplousobranchia</taxon>
        <taxon>Clavelinidae</taxon>
        <taxon>Clavelina</taxon>
    </lineage>
</organism>
<dbReference type="SUPFAM" id="SSF57625">
    <property type="entry name" value="Invertebrate chitin-binding proteins"/>
    <property type="match status" value="1"/>
</dbReference>
<dbReference type="Pfam" id="PF03067">
    <property type="entry name" value="LPMO_10"/>
    <property type="match status" value="1"/>
</dbReference>
<feature type="domain" description="Chitin-binding type-2" evidence="5">
    <location>
        <begin position="318"/>
        <end position="377"/>
    </location>
</feature>
<evidence type="ECO:0000256" key="2">
    <source>
        <dbReference type="ARBA" id="ARBA00012729"/>
    </source>
</evidence>
<dbReference type="EC" id="3.2.1.14" evidence="2"/>
<dbReference type="PANTHER" id="PTHR21113">
    <property type="entry name" value="AGAP001705-PA"/>
    <property type="match status" value="1"/>
</dbReference>
<proteinExistence type="predicted"/>
<evidence type="ECO:0000256" key="4">
    <source>
        <dbReference type="SAM" id="SignalP"/>
    </source>
</evidence>
<sequence length="379" mass="41528">MKTTLNLSLLAITIAGCVFNANGHGRLLQPPSRSSMWRYAYSDPMLYPYRSIIQPNYDDNGLNCGGKQVQTENDGKCGVCGDPYPAPVKENEAGGKYALGIITRIYNKGDFIDATVEITAEHKGYFEFRLCPWNNVEVPVIHECLNQHILTYDSGDTKWYMPDDSEAAKGMHYLRLKLPNDVTCEQCVLQWRYRTGNSWGYEDGKEGLGLGQQEEFYGCSDIAVKDVAAAPPSVSTTTSAPLTTSTTTISTKLPVTTTSLASGRETSSLISTIVNNAVQTKTSVASTTTNVASSRISTEVLPSSTLTSTNEEDHDYSRIDCSKQILGQPIFRDCHSFYVCAFPQHDPFTFSCPKGTVCNPENAVCDHPYNVPAPCNSAL</sequence>
<evidence type="ECO:0000256" key="3">
    <source>
        <dbReference type="ARBA" id="ARBA00023024"/>
    </source>
</evidence>
<dbReference type="InterPro" id="IPR004302">
    <property type="entry name" value="Cellulose/chitin-bd_N"/>
</dbReference>
<keyword evidence="3" id="KW-0146">Chitin degradation</keyword>
<keyword evidence="7" id="KW-1185">Reference proteome</keyword>
<dbReference type="Pfam" id="PF01607">
    <property type="entry name" value="CBM_14"/>
    <property type="match status" value="1"/>
</dbReference>
<dbReference type="InterPro" id="IPR036508">
    <property type="entry name" value="Chitin-bd_dom_sf"/>
</dbReference>
<dbReference type="InterPro" id="IPR002557">
    <property type="entry name" value="Chitin-bd_dom"/>
</dbReference>
<dbReference type="EMBL" id="CAWYQH010000002">
    <property type="protein sequence ID" value="CAK8673840.1"/>
    <property type="molecule type" value="Genomic_DNA"/>
</dbReference>
<reference evidence="6 7" key="1">
    <citation type="submission" date="2024-02" db="EMBL/GenBank/DDBJ databases">
        <authorList>
            <person name="Daric V."/>
            <person name="Darras S."/>
        </authorList>
    </citation>
    <scope>NUCLEOTIDE SEQUENCE [LARGE SCALE GENOMIC DNA]</scope>
</reference>
<evidence type="ECO:0000256" key="1">
    <source>
        <dbReference type="ARBA" id="ARBA00000822"/>
    </source>
</evidence>
<keyword evidence="3" id="KW-0119">Carbohydrate metabolism</keyword>
<dbReference type="Proteomes" id="UP001642483">
    <property type="component" value="Unassembled WGS sequence"/>
</dbReference>
<feature type="signal peptide" evidence="4">
    <location>
        <begin position="1"/>
        <end position="23"/>
    </location>
</feature>
<name>A0ABP0F298_CLALP</name>
<comment type="caution">
    <text evidence="6">The sequence shown here is derived from an EMBL/GenBank/DDBJ whole genome shotgun (WGS) entry which is preliminary data.</text>
</comment>
<dbReference type="PROSITE" id="PS51257">
    <property type="entry name" value="PROKAR_LIPOPROTEIN"/>
    <property type="match status" value="1"/>
</dbReference>
<evidence type="ECO:0000259" key="5">
    <source>
        <dbReference type="PROSITE" id="PS50940"/>
    </source>
</evidence>
<feature type="chain" id="PRO_5047396683" description="chitinase" evidence="4">
    <location>
        <begin position="24"/>
        <end position="379"/>
    </location>
</feature>
<gene>
    <name evidence="6" type="ORF">CVLEPA_LOCUS3587</name>
</gene>
<keyword evidence="3" id="KW-0624">Polysaccharide degradation</keyword>
<dbReference type="Gene3D" id="2.170.140.10">
    <property type="entry name" value="Chitin binding domain"/>
    <property type="match status" value="1"/>
</dbReference>
<dbReference type="SMART" id="SM00494">
    <property type="entry name" value="ChtBD2"/>
    <property type="match status" value="1"/>
</dbReference>
<accession>A0ABP0F298</accession>
<dbReference type="PROSITE" id="PS50940">
    <property type="entry name" value="CHIT_BIND_II"/>
    <property type="match status" value="1"/>
</dbReference>
<dbReference type="PANTHER" id="PTHR21113:SF4">
    <property type="entry name" value="CHITIN-BINDING TYPE-4 DOMAIN-CONTAINING PROTEIN"/>
    <property type="match status" value="1"/>
</dbReference>
<comment type="catalytic activity">
    <reaction evidence="1">
        <text>Random endo-hydrolysis of N-acetyl-beta-D-glucosaminide (1-&gt;4)-beta-linkages in chitin and chitodextrins.</text>
        <dbReference type="EC" id="3.2.1.14"/>
    </reaction>
</comment>